<protein>
    <submittedName>
        <fullName evidence="1">Uncharacterized protein</fullName>
    </submittedName>
</protein>
<proteinExistence type="predicted"/>
<name>A0ACC0X0L8_9ROSI</name>
<comment type="caution">
    <text evidence="1">The sequence shown here is derived from an EMBL/GenBank/DDBJ whole genome shotgun (WGS) entry which is preliminary data.</text>
</comment>
<reference evidence="2" key="1">
    <citation type="journal article" date="2023" name="G3 (Bethesda)">
        <title>Genome assembly and association tests identify interacting loci associated with vigor, precocity, and sex in interspecific pistachio rootstocks.</title>
        <authorList>
            <person name="Palmer W."/>
            <person name="Jacygrad E."/>
            <person name="Sagayaradj S."/>
            <person name="Cavanaugh K."/>
            <person name="Han R."/>
            <person name="Bertier L."/>
            <person name="Beede B."/>
            <person name="Kafkas S."/>
            <person name="Golino D."/>
            <person name="Preece J."/>
            <person name="Michelmore R."/>
        </authorList>
    </citation>
    <scope>NUCLEOTIDE SEQUENCE [LARGE SCALE GENOMIC DNA]</scope>
</reference>
<evidence type="ECO:0000313" key="2">
    <source>
        <dbReference type="Proteomes" id="UP001163603"/>
    </source>
</evidence>
<keyword evidence="2" id="KW-1185">Reference proteome</keyword>
<dbReference type="EMBL" id="CM047750">
    <property type="protein sequence ID" value="KAJ0007266.1"/>
    <property type="molecule type" value="Genomic_DNA"/>
</dbReference>
<organism evidence="1 2">
    <name type="scientific">Pistacia integerrima</name>
    <dbReference type="NCBI Taxonomy" id="434235"/>
    <lineage>
        <taxon>Eukaryota</taxon>
        <taxon>Viridiplantae</taxon>
        <taxon>Streptophyta</taxon>
        <taxon>Embryophyta</taxon>
        <taxon>Tracheophyta</taxon>
        <taxon>Spermatophyta</taxon>
        <taxon>Magnoliopsida</taxon>
        <taxon>eudicotyledons</taxon>
        <taxon>Gunneridae</taxon>
        <taxon>Pentapetalae</taxon>
        <taxon>rosids</taxon>
        <taxon>malvids</taxon>
        <taxon>Sapindales</taxon>
        <taxon>Anacardiaceae</taxon>
        <taxon>Pistacia</taxon>
    </lineage>
</organism>
<sequence>MGKFDPKKAVALGSKPGPKFSELQSGKSTKSDSSDIMVHPSDVMGPSVPGPIVLLVDCPTEAHVLELLSLESLSSFFADCSQECAKTVNFIIHLTPTSVTATPNYLKWMKRFGSAQHIMAGHEMKNVEIPILKSSARIASRLNYLCPQLFPALGFWSLQHLNNSTTKSSASKGPDSMPSESISAENLLKFTMRPHAHLGFDRTNISSLVAPSQIMDELLSEIPEIVDAAQHVSQFWQEHTGTKEAISPVQENELMIEEPWLDENRLPSCLENVREDDLEIVLLGTGSSQPSKYRNVSSIYINIFSKGSLLLDFGEGTLGQLKRRYGVEGADNAVRNLRCIWISHIHGDHHAGLARILALRRDLLKGVSHEPLLVCNGESNKDPSTQGSSDNNENLNHKNVVHTESNLFVKGSRMKSFWKRPGSPVDYSTAFPLLKSLKKVLSEAGLETLVSFPVVHCPQAFGIVLKAAERLNSVGKLMPGWKIVYSGDTRPCQELIEASCGATVLINSL</sequence>
<accession>A0ACC0X0L8</accession>
<dbReference type="Proteomes" id="UP001163603">
    <property type="component" value="Chromosome 15"/>
</dbReference>
<evidence type="ECO:0000313" key="1">
    <source>
        <dbReference type="EMBL" id="KAJ0007266.1"/>
    </source>
</evidence>
<gene>
    <name evidence="1" type="ORF">Pint_29695</name>
</gene>